<evidence type="ECO:0000313" key="1">
    <source>
        <dbReference type="EMBL" id="CAD5236047.1"/>
    </source>
</evidence>
<sequence length="161" mass="18226">MSMIDFLLEQNYQVTVTKDQVVLKTPDGKNKTIKHDGDYNSAIREWLSTHEVMGPEIAAIVDHVKHMLEDSGHSSSATFEYKEALCLVNIPTTHKPRAVEDGIKITVQTNMRVLDDTMYEPRLEEIISAISNMACDYTCVINKLPTVVGGTYRFECIFKKN</sequence>
<gene>
    <name evidence="1" type="ORF">LLCLJKAH_00058</name>
</gene>
<proteinExistence type="predicted"/>
<protein>
    <submittedName>
        <fullName evidence="1">Uncharacterized protein</fullName>
    </submittedName>
</protein>
<reference evidence="1 2" key="1">
    <citation type="submission" date="2020-09" db="EMBL/GenBank/DDBJ databases">
        <authorList>
            <person name="Jameson E."/>
        </authorList>
    </citation>
    <scope>NUCLEOTIDE SEQUENCE [LARGE SCALE GENOMIC DNA]</scope>
</reference>
<dbReference type="EMBL" id="LR881104">
    <property type="protein sequence ID" value="CAD5236047.1"/>
    <property type="molecule type" value="Genomic_DNA"/>
</dbReference>
<organism evidence="1 2">
    <name type="scientific">Klebsiella phage vB_KvM-Eowyn</name>
    <dbReference type="NCBI Taxonomy" id="2762819"/>
    <lineage>
        <taxon>Viruses</taxon>
        <taxon>Duplodnaviria</taxon>
        <taxon>Heunggongvirae</taxon>
        <taxon>Uroviricota</taxon>
        <taxon>Caudoviricetes</taxon>
        <taxon>Chimalliviridae</taxon>
        <taxon>Eowynvirus</taxon>
        <taxon>Eowynvirus eowyn</taxon>
    </lineage>
</organism>
<accession>A0A7R8MJB1</accession>
<dbReference type="Proteomes" id="UP000596247">
    <property type="component" value="Chromosome"/>
</dbReference>
<name>A0A7R8MJB1_9CAUD</name>
<evidence type="ECO:0000313" key="2">
    <source>
        <dbReference type="Proteomes" id="UP000596247"/>
    </source>
</evidence>
<keyword evidence="2" id="KW-1185">Reference proteome</keyword>